<keyword evidence="3" id="KW-1185">Reference proteome</keyword>
<proteinExistence type="predicted"/>
<dbReference type="EMBL" id="JACGWZ010000003">
    <property type="protein sequence ID" value="MBA8825218.1"/>
    <property type="molecule type" value="Genomic_DNA"/>
</dbReference>
<gene>
    <name evidence="2" type="ORF">FHX42_002569</name>
</gene>
<evidence type="ECO:0000256" key="1">
    <source>
        <dbReference type="SAM" id="MobiDB-lite"/>
    </source>
</evidence>
<evidence type="ECO:0000313" key="2">
    <source>
        <dbReference type="EMBL" id="MBA8825218.1"/>
    </source>
</evidence>
<evidence type="ECO:0000313" key="3">
    <source>
        <dbReference type="Proteomes" id="UP000569329"/>
    </source>
</evidence>
<dbReference type="Proteomes" id="UP000569329">
    <property type="component" value="Unassembled WGS sequence"/>
</dbReference>
<comment type="caution">
    <text evidence="2">The sequence shown here is derived from an EMBL/GenBank/DDBJ whole genome shotgun (WGS) entry which is preliminary data.</text>
</comment>
<sequence length="98" mass="11079">MPRRNRPRSPGRADTSAPRLGAGLGWSRTEAGPDGDWLVRTIPAAQATKLYRCPGCDHEIRPGVSHVVAWPADEHGSVEERRHWHTGCWRSGYGRRRW</sequence>
<evidence type="ECO:0008006" key="4">
    <source>
        <dbReference type="Google" id="ProtNLM"/>
    </source>
</evidence>
<reference evidence="2 3" key="1">
    <citation type="submission" date="2020-07" db="EMBL/GenBank/DDBJ databases">
        <title>Sequencing the genomes of 1000 actinobacteria strains.</title>
        <authorList>
            <person name="Klenk H.-P."/>
        </authorList>
    </citation>
    <scope>NUCLEOTIDE SEQUENCE [LARGE SCALE GENOMIC DNA]</scope>
    <source>
        <strain evidence="2 3">DSM 45975</strain>
    </source>
</reference>
<name>A0A839E2R5_9PSEU</name>
<accession>A0A839E2R5</accession>
<feature type="region of interest" description="Disordered" evidence="1">
    <location>
        <begin position="1"/>
        <end position="31"/>
    </location>
</feature>
<protein>
    <recommendedName>
        <fullName evidence="4">ATP/GTP-binding protein</fullName>
    </recommendedName>
</protein>
<dbReference type="AlphaFoldDB" id="A0A839E2R5"/>
<dbReference type="RefSeq" id="WP_182544435.1">
    <property type="nucleotide sequence ID" value="NZ_JACGWZ010000003.1"/>
</dbReference>
<organism evidence="2 3">
    <name type="scientific">Halosaccharopolyspora lacisalsi</name>
    <dbReference type="NCBI Taxonomy" id="1000566"/>
    <lineage>
        <taxon>Bacteria</taxon>
        <taxon>Bacillati</taxon>
        <taxon>Actinomycetota</taxon>
        <taxon>Actinomycetes</taxon>
        <taxon>Pseudonocardiales</taxon>
        <taxon>Pseudonocardiaceae</taxon>
        <taxon>Halosaccharopolyspora</taxon>
    </lineage>
</organism>